<dbReference type="PROSITE" id="PS51843">
    <property type="entry name" value="NR_LBD"/>
    <property type="match status" value="1"/>
</dbReference>
<keyword evidence="1" id="KW-0805">Transcription regulation</keyword>
<evidence type="ECO:0000313" key="6">
    <source>
        <dbReference type="WBParaSite" id="BXY_1244900.1"/>
    </source>
</evidence>
<protein>
    <submittedName>
        <fullName evidence="6">NR LBD domain-containing protein</fullName>
    </submittedName>
</protein>
<dbReference type="InterPro" id="IPR035500">
    <property type="entry name" value="NHR-like_dom_sf"/>
</dbReference>
<evidence type="ECO:0000256" key="3">
    <source>
        <dbReference type="ARBA" id="ARBA00023170"/>
    </source>
</evidence>
<accession>A0A1I7SHD3</accession>
<dbReference type="Proteomes" id="UP000095284">
    <property type="component" value="Unplaced"/>
</dbReference>
<evidence type="ECO:0000256" key="1">
    <source>
        <dbReference type="ARBA" id="ARBA00023015"/>
    </source>
</evidence>
<evidence type="ECO:0000259" key="4">
    <source>
        <dbReference type="PROSITE" id="PS51843"/>
    </source>
</evidence>
<reference evidence="6" key="1">
    <citation type="submission" date="2016-11" db="UniProtKB">
        <authorList>
            <consortium name="WormBaseParasite"/>
        </authorList>
    </citation>
    <scope>IDENTIFICATION</scope>
</reference>
<dbReference type="InterPro" id="IPR000536">
    <property type="entry name" value="Nucl_hrmn_rcpt_lig-bd"/>
</dbReference>
<organism evidence="5 6">
    <name type="scientific">Bursaphelenchus xylophilus</name>
    <name type="common">Pinewood nematode worm</name>
    <name type="synonym">Aphelenchoides xylophilus</name>
    <dbReference type="NCBI Taxonomy" id="6326"/>
    <lineage>
        <taxon>Eukaryota</taxon>
        <taxon>Metazoa</taxon>
        <taxon>Ecdysozoa</taxon>
        <taxon>Nematoda</taxon>
        <taxon>Chromadorea</taxon>
        <taxon>Rhabditida</taxon>
        <taxon>Tylenchina</taxon>
        <taxon>Tylenchomorpha</taxon>
        <taxon>Aphelenchoidea</taxon>
        <taxon>Aphelenchoididae</taxon>
        <taxon>Bursaphelenchus</taxon>
    </lineage>
</organism>
<evidence type="ECO:0000313" key="5">
    <source>
        <dbReference type="Proteomes" id="UP000095284"/>
    </source>
</evidence>
<keyword evidence="2" id="KW-0804">Transcription</keyword>
<evidence type="ECO:0000256" key="2">
    <source>
        <dbReference type="ARBA" id="ARBA00023163"/>
    </source>
</evidence>
<feature type="domain" description="NR LBD" evidence="4">
    <location>
        <begin position="1"/>
        <end position="71"/>
    </location>
</feature>
<name>A0A1I7SHD3_BURXY</name>
<dbReference type="AlphaFoldDB" id="A0A1I7SHD3"/>
<dbReference type="Pfam" id="PF00104">
    <property type="entry name" value="Hormone_recep"/>
    <property type="match status" value="1"/>
</dbReference>
<sequence>MRAFFHGDTDIEQSLRVFQPFMDNLIRFIRKFRTMKVTLFEVAAMAGIILWNEGKDYDGEERSLTLQLKLA</sequence>
<dbReference type="Gene3D" id="1.10.565.10">
    <property type="entry name" value="Retinoid X Receptor"/>
    <property type="match status" value="1"/>
</dbReference>
<dbReference type="WBParaSite" id="BXY_1244900.1">
    <property type="protein sequence ID" value="BXY_1244900.1"/>
    <property type="gene ID" value="BXY_1244900"/>
</dbReference>
<dbReference type="SUPFAM" id="SSF48508">
    <property type="entry name" value="Nuclear receptor ligand-binding domain"/>
    <property type="match status" value="1"/>
</dbReference>
<keyword evidence="3" id="KW-0675">Receptor</keyword>
<proteinExistence type="predicted"/>